<dbReference type="AlphaFoldDB" id="A0A177AVB6"/>
<sequence>VRSSDSELNNFKFDLGKQIKPPTLKIIKPSIEEGGEDKYCFTSKPIFGKFN</sequence>
<name>A0A177AVB6_9BILA</name>
<evidence type="ECO:0000313" key="2">
    <source>
        <dbReference type="Proteomes" id="UP000078046"/>
    </source>
</evidence>
<accession>A0A177AVB6</accession>
<protein>
    <submittedName>
        <fullName evidence="1">Uncharacterized protein</fullName>
    </submittedName>
</protein>
<keyword evidence="2" id="KW-1185">Reference proteome</keyword>
<proteinExistence type="predicted"/>
<dbReference type="OrthoDB" id="5370059at2759"/>
<feature type="non-terminal residue" evidence="1">
    <location>
        <position position="1"/>
    </location>
</feature>
<gene>
    <name evidence="1" type="ORF">A3Q56_06839</name>
</gene>
<organism evidence="1 2">
    <name type="scientific">Intoshia linei</name>
    <dbReference type="NCBI Taxonomy" id="1819745"/>
    <lineage>
        <taxon>Eukaryota</taxon>
        <taxon>Metazoa</taxon>
        <taxon>Spiralia</taxon>
        <taxon>Lophotrochozoa</taxon>
        <taxon>Mesozoa</taxon>
        <taxon>Orthonectida</taxon>
        <taxon>Rhopaluridae</taxon>
        <taxon>Intoshia</taxon>
    </lineage>
</organism>
<comment type="caution">
    <text evidence="1">The sequence shown here is derived from an EMBL/GenBank/DDBJ whole genome shotgun (WGS) entry which is preliminary data.</text>
</comment>
<reference evidence="1 2" key="1">
    <citation type="submission" date="2016-04" db="EMBL/GenBank/DDBJ databases">
        <title>The genome of Intoshia linei affirms orthonectids as highly simplified spiralians.</title>
        <authorList>
            <person name="Mikhailov K.V."/>
            <person name="Slusarev G.S."/>
            <person name="Nikitin M.A."/>
            <person name="Logacheva M.D."/>
            <person name="Penin A."/>
            <person name="Aleoshin V."/>
            <person name="Panchin Y.V."/>
        </authorList>
    </citation>
    <scope>NUCLEOTIDE SEQUENCE [LARGE SCALE GENOMIC DNA]</scope>
    <source>
        <strain evidence="1">Intl2013</strain>
        <tissue evidence="1">Whole animal</tissue>
    </source>
</reference>
<dbReference type="Proteomes" id="UP000078046">
    <property type="component" value="Unassembled WGS sequence"/>
</dbReference>
<dbReference type="EMBL" id="LWCA01001329">
    <property type="protein sequence ID" value="OAF65361.1"/>
    <property type="molecule type" value="Genomic_DNA"/>
</dbReference>
<evidence type="ECO:0000313" key="1">
    <source>
        <dbReference type="EMBL" id="OAF65361.1"/>
    </source>
</evidence>